<dbReference type="GO" id="GO:0003824">
    <property type="term" value="F:catalytic activity"/>
    <property type="evidence" value="ECO:0007669"/>
    <property type="project" value="InterPro"/>
</dbReference>
<dbReference type="SUPFAM" id="SSF54197">
    <property type="entry name" value="HIT-like"/>
    <property type="match status" value="1"/>
</dbReference>
<dbReference type="Gene3D" id="3.30.428.10">
    <property type="entry name" value="HIT-like"/>
    <property type="match status" value="1"/>
</dbReference>
<dbReference type="AlphaFoldDB" id="A0A3Q8CD32"/>
<dbReference type="InterPro" id="IPR052908">
    <property type="entry name" value="AP-4-A_phosphorylase"/>
</dbReference>
<dbReference type="Proteomes" id="UP000324497">
    <property type="component" value="Chromosome"/>
</dbReference>
<dbReference type="EMBL" id="CP018180">
    <property type="protein sequence ID" value="AUJ32866.1"/>
    <property type="molecule type" value="Genomic_DNA"/>
</dbReference>
<name>A0A3Q8CD32_9LACO</name>
<evidence type="ECO:0000256" key="2">
    <source>
        <dbReference type="PIRSR" id="PIRSR601310-3"/>
    </source>
</evidence>
<protein>
    <submittedName>
        <fullName evidence="5">HIT family protein</fullName>
    </submittedName>
</protein>
<evidence type="ECO:0000313" key="6">
    <source>
        <dbReference type="Proteomes" id="UP000324497"/>
    </source>
</evidence>
<feature type="short sequence motif" description="Histidine triad motif" evidence="2 3">
    <location>
        <begin position="95"/>
        <end position="99"/>
    </location>
</feature>
<evidence type="ECO:0000256" key="1">
    <source>
        <dbReference type="PIRSR" id="PIRSR601310-1"/>
    </source>
</evidence>
<dbReference type="Pfam" id="PF01230">
    <property type="entry name" value="HIT"/>
    <property type="match status" value="1"/>
</dbReference>
<proteinExistence type="predicted"/>
<evidence type="ECO:0000313" key="5">
    <source>
        <dbReference type="EMBL" id="AUJ32866.1"/>
    </source>
</evidence>
<dbReference type="RefSeq" id="WP_148127109.1">
    <property type="nucleotide sequence ID" value="NZ_CP018180.1"/>
</dbReference>
<dbReference type="InterPro" id="IPR011146">
    <property type="entry name" value="HIT-like"/>
</dbReference>
<dbReference type="PROSITE" id="PS51084">
    <property type="entry name" value="HIT_2"/>
    <property type="match status" value="1"/>
</dbReference>
<sequence>MMENNCIFCQRKELRIVLENQLAVAFWDLHPVNPGHLLIIPKMHRLDYFALQPVELLAINELIHQGKQLIDHRYQPAGYNLGANIGEYGGQTIMHCHLHLIPRYIGDDPVPAGGVRKLLG</sequence>
<dbReference type="PRINTS" id="PR00332">
    <property type="entry name" value="HISTRIAD"/>
</dbReference>
<reference evidence="5 6" key="1">
    <citation type="submission" date="2016-11" db="EMBL/GenBank/DDBJ databases">
        <title>Interaction between Lactobacillus species and yeast in water kefir.</title>
        <authorList>
            <person name="Behr J."/>
            <person name="Xu D."/>
            <person name="Vogel R.F."/>
        </authorList>
    </citation>
    <scope>NUCLEOTIDE SEQUENCE [LARGE SCALE GENOMIC DNA]</scope>
    <source>
        <strain evidence="5 6">TMW 1.1827</strain>
    </source>
</reference>
<evidence type="ECO:0000259" key="4">
    <source>
        <dbReference type="PROSITE" id="PS51084"/>
    </source>
</evidence>
<dbReference type="KEGG" id="lng:BSQ50_10150"/>
<dbReference type="InterPro" id="IPR036265">
    <property type="entry name" value="HIT-like_sf"/>
</dbReference>
<gene>
    <name evidence="5" type="ORF">BSQ50_10150</name>
</gene>
<dbReference type="PANTHER" id="PTHR42997:SF1">
    <property type="entry name" value="AP-4-A PHOSPHORYLASE"/>
    <property type="match status" value="1"/>
</dbReference>
<evidence type="ECO:0000256" key="3">
    <source>
        <dbReference type="PROSITE-ProRule" id="PRU00464"/>
    </source>
</evidence>
<feature type="domain" description="HIT" evidence="4">
    <location>
        <begin position="4"/>
        <end position="110"/>
    </location>
</feature>
<dbReference type="InterPro" id="IPR001310">
    <property type="entry name" value="Histidine_triad_HIT"/>
</dbReference>
<accession>A0A3Q8CD32</accession>
<organism evidence="5 6">
    <name type="scientific">Liquorilactobacillus nagelii</name>
    <dbReference type="NCBI Taxonomy" id="82688"/>
    <lineage>
        <taxon>Bacteria</taxon>
        <taxon>Bacillati</taxon>
        <taxon>Bacillota</taxon>
        <taxon>Bacilli</taxon>
        <taxon>Lactobacillales</taxon>
        <taxon>Lactobacillaceae</taxon>
        <taxon>Liquorilactobacillus</taxon>
    </lineage>
</organism>
<feature type="active site" description="Tele-AMP-histidine intermediate" evidence="1">
    <location>
        <position position="97"/>
    </location>
</feature>
<keyword evidence="6" id="KW-1185">Reference proteome</keyword>
<dbReference type="PANTHER" id="PTHR42997">
    <property type="entry name" value="HIT FAMILY HYDROLASE"/>
    <property type="match status" value="1"/>
</dbReference>